<dbReference type="InterPro" id="IPR003477">
    <property type="entry name" value="PemK-like"/>
</dbReference>
<sequence>MAQFPLHIKLPQDSAVHGKVLLDHERTIDSQSEDRECKKVGTVSADFLDKVLNLLMLTYKKSH</sequence>
<comment type="caution">
    <text evidence="1">The sequence shown here is derived from an EMBL/GenBank/DDBJ whole genome shotgun (WGS) entry which is preliminary data.</text>
</comment>
<evidence type="ECO:0000313" key="1">
    <source>
        <dbReference type="EMBL" id="MCR1915443.1"/>
    </source>
</evidence>
<name>A0AAW5LZM6_LACJH</name>
<proteinExistence type="predicted"/>
<protein>
    <recommendedName>
        <fullName evidence="3">Type II toxin-antitoxin system PemK/MazF family toxin</fullName>
    </recommendedName>
</protein>
<dbReference type="SUPFAM" id="SSF50118">
    <property type="entry name" value="Cell growth inhibitor/plasmid maintenance toxic component"/>
    <property type="match status" value="1"/>
</dbReference>
<dbReference type="Proteomes" id="UP001206357">
    <property type="component" value="Unassembled WGS sequence"/>
</dbReference>
<dbReference type="AlphaFoldDB" id="A0AAW5LZM6"/>
<organism evidence="1 2">
    <name type="scientific">Lactobacillus johnsonii</name>
    <dbReference type="NCBI Taxonomy" id="33959"/>
    <lineage>
        <taxon>Bacteria</taxon>
        <taxon>Bacillati</taxon>
        <taxon>Bacillota</taxon>
        <taxon>Bacilli</taxon>
        <taxon>Lactobacillales</taxon>
        <taxon>Lactobacillaceae</taxon>
        <taxon>Lactobacillus</taxon>
    </lineage>
</organism>
<accession>A0AAW5LZM6</accession>
<dbReference type="Pfam" id="PF02452">
    <property type="entry name" value="PemK_toxin"/>
    <property type="match status" value="1"/>
</dbReference>
<evidence type="ECO:0000313" key="2">
    <source>
        <dbReference type="Proteomes" id="UP001206357"/>
    </source>
</evidence>
<gene>
    <name evidence="1" type="ORF">NSA17_08365</name>
</gene>
<dbReference type="RefSeq" id="WP_366927295.1">
    <property type="nucleotide sequence ID" value="NZ_JANKAU010000010.1"/>
</dbReference>
<dbReference type="GO" id="GO:0003677">
    <property type="term" value="F:DNA binding"/>
    <property type="evidence" value="ECO:0007669"/>
    <property type="project" value="InterPro"/>
</dbReference>
<reference evidence="1" key="1">
    <citation type="submission" date="2022-07" db="EMBL/GenBank/DDBJ databases">
        <title>Enhanced cultured diversity of the mouse gut microbiota enables custom-made synthetic communities.</title>
        <authorList>
            <person name="Afrizal A."/>
        </authorList>
    </citation>
    <scope>NUCLEOTIDE SEQUENCE</scope>
    <source>
        <strain evidence="1">DSM 100219</strain>
    </source>
</reference>
<evidence type="ECO:0008006" key="3">
    <source>
        <dbReference type="Google" id="ProtNLM"/>
    </source>
</evidence>
<dbReference type="EMBL" id="JANKAU010000010">
    <property type="protein sequence ID" value="MCR1915443.1"/>
    <property type="molecule type" value="Genomic_DNA"/>
</dbReference>